<sequence>MTPSPLSENIIRIADRLGFKSKTSTRLLIAAAIETGHSILKRPGIKATLESKYMQLVNQEPENQAYPEVVNNHINSIVSFFRRYSLFPERLGIDGVPGSGKSTLARLLAEKYNMSWRSLDHTNMEKAVDLSEKDTIYEHHRLFRTQNIDNFDAIIYIDEPVSLSMQKVLHRKRGGYLLELMNYELLKNVGKKAFEVGDGDIFNVPESFLKIKLRPAKGFKVMENLCRELEMTPEKASRFSKEQLLFISLGHRPRKGFTAYANPLTFTGDIFDGLLKGLHAASFRRS</sequence>
<dbReference type="Proteomes" id="UP000191931">
    <property type="component" value="Unassembled WGS sequence"/>
</dbReference>
<evidence type="ECO:0000313" key="1">
    <source>
        <dbReference type="EMBL" id="SLM28564.1"/>
    </source>
</evidence>
<dbReference type="RefSeq" id="WP_080798953.1">
    <property type="nucleotide sequence ID" value="NZ_LT828540.1"/>
</dbReference>
<keyword evidence="2" id="KW-1185">Reference proteome</keyword>
<protein>
    <submittedName>
        <fullName evidence="1">Uncharacterized protein</fullName>
    </submittedName>
</protein>
<evidence type="ECO:0000313" key="2">
    <source>
        <dbReference type="Proteomes" id="UP000191931"/>
    </source>
</evidence>
<dbReference type="STRING" id="1246637.MTBBW1_140010"/>
<dbReference type="OrthoDB" id="9778292at2"/>
<dbReference type="InterPro" id="IPR027417">
    <property type="entry name" value="P-loop_NTPase"/>
</dbReference>
<dbReference type="AlphaFoldDB" id="A0A1W1H801"/>
<accession>A0A1W1H801</accession>
<dbReference type="SUPFAM" id="SSF52540">
    <property type="entry name" value="P-loop containing nucleoside triphosphate hydrolases"/>
    <property type="match status" value="1"/>
</dbReference>
<organism evidence="1 2">
    <name type="scientific">Desulfamplus magnetovallimortis</name>
    <dbReference type="NCBI Taxonomy" id="1246637"/>
    <lineage>
        <taxon>Bacteria</taxon>
        <taxon>Pseudomonadati</taxon>
        <taxon>Thermodesulfobacteriota</taxon>
        <taxon>Desulfobacteria</taxon>
        <taxon>Desulfobacterales</taxon>
        <taxon>Desulfobacteraceae</taxon>
        <taxon>Desulfamplus</taxon>
    </lineage>
</organism>
<gene>
    <name evidence="1" type="ORF">MTBBW1_140010</name>
</gene>
<dbReference type="Gene3D" id="3.40.50.300">
    <property type="entry name" value="P-loop containing nucleotide triphosphate hydrolases"/>
    <property type="match status" value="1"/>
</dbReference>
<name>A0A1W1H801_9BACT</name>
<dbReference type="EMBL" id="FWEV01000046">
    <property type="protein sequence ID" value="SLM28564.1"/>
    <property type="molecule type" value="Genomic_DNA"/>
</dbReference>
<reference evidence="1 2" key="1">
    <citation type="submission" date="2017-03" db="EMBL/GenBank/DDBJ databases">
        <authorList>
            <person name="Afonso C.L."/>
            <person name="Miller P.J."/>
            <person name="Scott M.A."/>
            <person name="Spackman E."/>
            <person name="Goraichik I."/>
            <person name="Dimitrov K.M."/>
            <person name="Suarez D.L."/>
            <person name="Swayne D.E."/>
        </authorList>
    </citation>
    <scope>NUCLEOTIDE SEQUENCE [LARGE SCALE GENOMIC DNA]</scope>
    <source>
        <strain evidence="1">PRJEB14757</strain>
    </source>
</reference>
<proteinExistence type="predicted"/>